<evidence type="ECO:0000313" key="5">
    <source>
        <dbReference type="EMBL" id="MFC4596800.1"/>
    </source>
</evidence>
<dbReference type="InterPro" id="IPR018060">
    <property type="entry name" value="HTH_AraC"/>
</dbReference>
<dbReference type="PANTHER" id="PTHR43280">
    <property type="entry name" value="ARAC-FAMILY TRANSCRIPTIONAL REGULATOR"/>
    <property type="match status" value="1"/>
</dbReference>
<name>A0ABV9F6Y4_9BACL</name>
<gene>
    <name evidence="5" type="ORF">ACFO3S_00995</name>
</gene>
<keyword evidence="3" id="KW-0804">Transcription</keyword>
<dbReference type="Pfam" id="PF12833">
    <property type="entry name" value="HTH_18"/>
    <property type="match status" value="1"/>
</dbReference>
<dbReference type="SUPFAM" id="SSF46689">
    <property type="entry name" value="Homeodomain-like"/>
    <property type="match status" value="2"/>
</dbReference>
<dbReference type="Gene3D" id="2.60.120.10">
    <property type="entry name" value="Jelly Rolls"/>
    <property type="match status" value="1"/>
</dbReference>
<dbReference type="PRINTS" id="PR00032">
    <property type="entry name" value="HTHARAC"/>
</dbReference>
<dbReference type="Proteomes" id="UP001596028">
    <property type="component" value="Unassembled WGS sequence"/>
</dbReference>
<dbReference type="RefSeq" id="WP_378091301.1">
    <property type="nucleotide sequence ID" value="NZ_JBHSEP010000001.1"/>
</dbReference>
<protein>
    <submittedName>
        <fullName evidence="5">Helix-turn-helix domain-containing protein</fullName>
    </submittedName>
</protein>
<dbReference type="InterPro" id="IPR009057">
    <property type="entry name" value="Homeodomain-like_sf"/>
</dbReference>
<evidence type="ECO:0000256" key="1">
    <source>
        <dbReference type="ARBA" id="ARBA00023015"/>
    </source>
</evidence>
<evidence type="ECO:0000256" key="2">
    <source>
        <dbReference type="ARBA" id="ARBA00023125"/>
    </source>
</evidence>
<keyword evidence="1" id="KW-0805">Transcription regulation</keyword>
<reference evidence="6" key="1">
    <citation type="journal article" date="2019" name="Int. J. Syst. Evol. Microbiol.">
        <title>The Global Catalogue of Microorganisms (GCM) 10K type strain sequencing project: providing services to taxonomists for standard genome sequencing and annotation.</title>
        <authorList>
            <consortium name="The Broad Institute Genomics Platform"/>
            <consortium name="The Broad Institute Genome Sequencing Center for Infectious Disease"/>
            <person name="Wu L."/>
            <person name="Ma J."/>
        </authorList>
    </citation>
    <scope>NUCLEOTIDE SEQUENCE [LARGE SCALE GENOMIC DNA]</scope>
    <source>
        <strain evidence="6">CCUG 49571</strain>
    </source>
</reference>
<dbReference type="Gene3D" id="1.10.10.60">
    <property type="entry name" value="Homeodomain-like"/>
    <property type="match status" value="2"/>
</dbReference>
<dbReference type="PANTHER" id="PTHR43280:SF2">
    <property type="entry name" value="HTH-TYPE TRANSCRIPTIONAL REGULATOR EXSA"/>
    <property type="match status" value="1"/>
</dbReference>
<sequence>MNIHSGAHYFKNEGFPFHIDRYAIQPNEYIPSHTHDFIELVFVVSGNAEHEMAGNRYTLQKGDVFVIEPNIFHSYNGASEETIVYNVLFDPDFLRRELDSLLLLPAFVQFFYLLPFLRRSASFVPYQPLQDEQCQVILHHLDTIYREYAEQREGWRLLVKTRWIECLVWLSRYLNEKPGILPLPMVGDRNWIESVCYFIEREFRQPLTLEQVSRLCGMSVSSFTAKFRVATGSSFVDYLHKTRIRHTCWLLAETDRKVTDIAYEAGFGDISFFHKVFRKHRGLTPKEYRRQASDRATLLAEQTNTPSLREGDGDI</sequence>
<evidence type="ECO:0000259" key="4">
    <source>
        <dbReference type="PROSITE" id="PS01124"/>
    </source>
</evidence>
<dbReference type="InterPro" id="IPR003313">
    <property type="entry name" value="AraC-bd"/>
</dbReference>
<dbReference type="SUPFAM" id="SSF51215">
    <property type="entry name" value="Regulatory protein AraC"/>
    <property type="match status" value="1"/>
</dbReference>
<dbReference type="SMART" id="SM00342">
    <property type="entry name" value="HTH_ARAC"/>
    <property type="match status" value="1"/>
</dbReference>
<evidence type="ECO:0000313" key="6">
    <source>
        <dbReference type="Proteomes" id="UP001596028"/>
    </source>
</evidence>
<feature type="domain" description="HTH araC/xylS-type" evidence="4">
    <location>
        <begin position="193"/>
        <end position="291"/>
    </location>
</feature>
<dbReference type="InterPro" id="IPR037923">
    <property type="entry name" value="HTH-like"/>
</dbReference>
<organism evidence="5 6">
    <name type="scientific">Cohnella hongkongensis</name>
    <dbReference type="NCBI Taxonomy" id="178337"/>
    <lineage>
        <taxon>Bacteria</taxon>
        <taxon>Bacillati</taxon>
        <taxon>Bacillota</taxon>
        <taxon>Bacilli</taxon>
        <taxon>Bacillales</taxon>
        <taxon>Paenibacillaceae</taxon>
        <taxon>Cohnella</taxon>
    </lineage>
</organism>
<dbReference type="InterPro" id="IPR014710">
    <property type="entry name" value="RmlC-like_jellyroll"/>
</dbReference>
<dbReference type="EMBL" id="JBHSEP010000001">
    <property type="protein sequence ID" value="MFC4596800.1"/>
    <property type="molecule type" value="Genomic_DNA"/>
</dbReference>
<dbReference type="PROSITE" id="PS00041">
    <property type="entry name" value="HTH_ARAC_FAMILY_1"/>
    <property type="match status" value="1"/>
</dbReference>
<dbReference type="PROSITE" id="PS01124">
    <property type="entry name" value="HTH_ARAC_FAMILY_2"/>
    <property type="match status" value="1"/>
</dbReference>
<keyword evidence="6" id="KW-1185">Reference proteome</keyword>
<evidence type="ECO:0000256" key="3">
    <source>
        <dbReference type="ARBA" id="ARBA00023163"/>
    </source>
</evidence>
<proteinExistence type="predicted"/>
<accession>A0ABV9F6Y4</accession>
<dbReference type="InterPro" id="IPR018062">
    <property type="entry name" value="HTH_AraC-typ_CS"/>
</dbReference>
<dbReference type="Pfam" id="PF02311">
    <property type="entry name" value="AraC_binding"/>
    <property type="match status" value="1"/>
</dbReference>
<comment type="caution">
    <text evidence="5">The sequence shown here is derived from an EMBL/GenBank/DDBJ whole genome shotgun (WGS) entry which is preliminary data.</text>
</comment>
<dbReference type="InterPro" id="IPR020449">
    <property type="entry name" value="Tscrpt_reg_AraC-type_HTH"/>
</dbReference>
<keyword evidence="2" id="KW-0238">DNA-binding</keyword>